<evidence type="ECO:0000313" key="2">
    <source>
        <dbReference type="Proteomes" id="UP000719766"/>
    </source>
</evidence>
<reference evidence="1" key="1">
    <citation type="journal article" date="2020" name="New Phytol.">
        <title>Comparative genomics reveals dynamic genome evolution in host specialist ectomycorrhizal fungi.</title>
        <authorList>
            <person name="Lofgren L.A."/>
            <person name="Nguyen N.H."/>
            <person name="Vilgalys R."/>
            <person name="Ruytinx J."/>
            <person name="Liao H.L."/>
            <person name="Branco S."/>
            <person name="Kuo A."/>
            <person name="LaButti K."/>
            <person name="Lipzen A."/>
            <person name="Andreopoulos W."/>
            <person name="Pangilinan J."/>
            <person name="Riley R."/>
            <person name="Hundley H."/>
            <person name="Na H."/>
            <person name="Barry K."/>
            <person name="Grigoriev I.V."/>
            <person name="Stajich J.E."/>
            <person name="Kennedy P.G."/>
        </authorList>
    </citation>
    <scope>NUCLEOTIDE SEQUENCE</scope>
    <source>
        <strain evidence="1">S12</strain>
    </source>
</reference>
<dbReference type="AlphaFoldDB" id="A0A9P7DHE8"/>
<protein>
    <submittedName>
        <fullName evidence="1">Uncharacterized protein</fullName>
    </submittedName>
</protein>
<gene>
    <name evidence="1" type="ORF">HD556DRAFT_1309092</name>
</gene>
<keyword evidence="2" id="KW-1185">Reference proteome</keyword>
<dbReference type="GeneID" id="64593996"/>
<dbReference type="RefSeq" id="XP_041159371.1">
    <property type="nucleotide sequence ID" value="XM_041300232.1"/>
</dbReference>
<sequence>MNQQYYLTDVQLWAAKLASERITVMVQEFESPILCICLWLSVSTDEQQALLGPFSTNPAISIGEFVANVDYSSLTEMTWRQLSAPANTHPVLPAAQETRSNPSAREASLKVWDVFISVRSKLQWFFVLREIHAPDSASHAFMDQVLKKHDEEVVPV</sequence>
<organism evidence="1 2">
    <name type="scientific">Suillus plorans</name>
    <dbReference type="NCBI Taxonomy" id="116603"/>
    <lineage>
        <taxon>Eukaryota</taxon>
        <taxon>Fungi</taxon>
        <taxon>Dikarya</taxon>
        <taxon>Basidiomycota</taxon>
        <taxon>Agaricomycotina</taxon>
        <taxon>Agaricomycetes</taxon>
        <taxon>Agaricomycetidae</taxon>
        <taxon>Boletales</taxon>
        <taxon>Suillineae</taxon>
        <taxon>Suillaceae</taxon>
        <taxon>Suillus</taxon>
    </lineage>
</organism>
<accession>A0A9P7DHE8</accession>
<dbReference type="EMBL" id="JABBWE010000034">
    <property type="protein sequence ID" value="KAG1792802.1"/>
    <property type="molecule type" value="Genomic_DNA"/>
</dbReference>
<evidence type="ECO:0000313" key="1">
    <source>
        <dbReference type="EMBL" id="KAG1792802.1"/>
    </source>
</evidence>
<comment type="caution">
    <text evidence="1">The sequence shown here is derived from an EMBL/GenBank/DDBJ whole genome shotgun (WGS) entry which is preliminary data.</text>
</comment>
<dbReference type="Proteomes" id="UP000719766">
    <property type="component" value="Unassembled WGS sequence"/>
</dbReference>
<dbReference type="OrthoDB" id="2697089at2759"/>
<name>A0A9P7DHE8_9AGAM</name>
<proteinExistence type="predicted"/>